<evidence type="ECO:0000313" key="2">
    <source>
        <dbReference type="EMBL" id="BAE88960.1"/>
    </source>
</evidence>
<name>I7GM64_MACFA</name>
<evidence type="ECO:0000256" key="1">
    <source>
        <dbReference type="SAM" id="MobiDB-lite"/>
    </source>
</evidence>
<feature type="compositionally biased region" description="Pro residues" evidence="1">
    <location>
        <begin position="1"/>
        <end position="12"/>
    </location>
</feature>
<feature type="compositionally biased region" description="Pro residues" evidence="1">
    <location>
        <begin position="24"/>
        <end position="36"/>
    </location>
</feature>
<keyword evidence="2" id="KW-0800">Toxin</keyword>
<accession>I7GM64</accession>
<organism evidence="2">
    <name type="scientific">Macaca fascicularis</name>
    <name type="common">Crab-eating macaque</name>
    <name type="synonym">Cynomolgus monkey</name>
    <dbReference type="NCBI Taxonomy" id="9541"/>
    <lineage>
        <taxon>Eukaryota</taxon>
        <taxon>Metazoa</taxon>
        <taxon>Chordata</taxon>
        <taxon>Craniata</taxon>
        <taxon>Vertebrata</taxon>
        <taxon>Euteleostomi</taxon>
        <taxon>Mammalia</taxon>
        <taxon>Eutheria</taxon>
        <taxon>Euarchontoglires</taxon>
        <taxon>Primates</taxon>
        <taxon>Haplorrhini</taxon>
        <taxon>Catarrhini</taxon>
        <taxon>Cercopithecidae</taxon>
        <taxon>Cercopithecinae</taxon>
        <taxon>Macaca</taxon>
    </lineage>
</organism>
<sequence>MATPSTRPPPPVASMTSATAPALPSRPPSPWPPSSWPPSGVCSKAPEADPLKNKALETWPPSAQGQLRTRTCWSWKCRVLRGGGGGQLLTPGLLPPPVYHSPTLTCPSPMLTALPPAPYMVLPGWPALGTWHRTHRKHSANAGQARSWECTAVQHQGTGTAAPAEITAVNLSRL</sequence>
<protein>
    <submittedName>
        <fullName evidence="2">Macaca fascicularis brain cDNA clone: QbsB-10662, similar to human Ly-6 neurotoxin-like protein 1 (LYNX1), transcriptvariant 5, mRNA, RefSeq: NM_177477.1</fullName>
    </submittedName>
</protein>
<proteinExistence type="evidence at transcript level"/>
<reference evidence="2" key="1">
    <citation type="journal article" date="2007" name="PLoS Biol.">
        <title>Rate of evolution in brain-expressed genes in humans and other primates.</title>
        <authorList>
            <person name="Wang H.-Y."/>
            <person name="Chien H.-C."/>
            <person name="Osada N."/>
            <person name="Hashimoto K."/>
            <person name="Sugano S."/>
            <person name="Gojobori T."/>
            <person name="Chou C.-K."/>
            <person name="Tsai S.-F."/>
            <person name="Wu C.-I."/>
            <person name="Shen C.-K.J."/>
        </authorList>
    </citation>
    <scope>NUCLEOTIDE SEQUENCE</scope>
</reference>
<feature type="region of interest" description="Disordered" evidence="1">
    <location>
        <begin position="1"/>
        <end position="49"/>
    </location>
</feature>
<keyword evidence="2" id="KW-0528">Neurotoxin</keyword>
<dbReference type="AlphaFoldDB" id="I7GM64"/>
<dbReference type="EMBL" id="AB171897">
    <property type="protein sequence ID" value="BAE88960.1"/>
    <property type="molecule type" value="mRNA"/>
</dbReference>